<feature type="region of interest" description="Disordered" evidence="1">
    <location>
        <begin position="86"/>
        <end position="232"/>
    </location>
</feature>
<keyword evidence="2" id="KW-0472">Membrane</keyword>
<keyword evidence="2" id="KW-0812">Transmembrane</keyword>
<name>A0A9D1HBZ3_9FIRM</name>
<gene>
    <name evidence="3" type="ORF">IAD12_03035</name>
</gene>
<keyword evidence="2" id="KW-1133">Transmembrane helix</keyword>
<reference evidence="3" key="2">
    <citation type="journal article" date="2021" name="PeerJ">
        <title>Extensive microbial diversity within the chicken gut microbiome revealed by metagenomics and culture.</title>
        <authorList>
            <person name="Gilroy R."/>
            <person name="Ravi A."/>
            <person name="Getino M."/>
            <person name="Pursley I."/>
            <person name="Horton D.L."/>
            <person name="Alikhan N.F."/>
            <person name="Baker D."/>
            <person name="Gharbi K."/>
            <person name="Hall N."/>
            <person name="Watson M."/>
            <person name="Adriaenssens E.M."/>
            <person name="Foster-Nyarko E."/>
            <person name="Jarju S."/>
            <person name="Secka A."/>
            <person name="Antonio M."/>
            <person name="Oren A."/>
            <person name="Chaudhuri R.R."/>
            <person name="La Ragione R."/>
            <person name="Hildebrand F."/>
            <person name="Pallen M.J."/>
        </authorList>
    </citation>
    <scope>NUCLEOTIDE SEQUENCE</scope>
    <source>
        <strain evidence="3">CHK176-22527</strain>
    </source>
</reference>
<dbReference type="EMBL" id="DVLX01000031">
    <property type="protein sequence ID" value="HIT99211.1"/>
    <property type="molecule type" value="Genomic_DNA"/>
</dbReference>
<feature type="transmembrane region" description="Helical" evidence="2">
    <location>
        <begin position="240"/>
        <end position="261"/>
    </location>
</feature>
<accession>A0A9D1HBZ3</accession>
<organism evidence="3 4">
    <name type="scientific">Candidatus Allocopromorpha excrementavium</name>
    <dbReference type="NCBI Taxonomy" id="2840741"/>
    <lineage>
        <taxon>Bacteria</taxon>
        <taxon>Bacillati</taxon>
        <taxon>Bacillota</taxon>
        <taxon>Clostridia</taxon>
        <taxon>Eubacteriales</taxon>
        <taxon>Eubacteriaceae</taxon>
        <taxon>Eubacteriaceae incertae sedis</taxon>
        <taxon>Candidatus Allocopromorpha</taxon>
    </lineage>
</organism>
<sequence>MKTIEIKTNGQIAQFTTKSVTFDGKEFFYSKMENLKHDSADHTYYFTYDGESKVLPYDAKYEKVLNAIFSQVENLKARRAAQTAANVSEAAKPENAAAVQSTAETHSGGAPVIKDVMNNAENAPEPEAGPLHHEEAPDAGKTADTAEPAANEADEQTEPAEPVVFTDKKAAKQAEKERKKAEKAKKREEKEKMKAEKAALKASGKSPDAPEDKSGAETPVEDSYDPKNDPERKRKIKKSVITFAIVVAAMAVIAAVCYFIFGTSDNPSSISPNSEESQQYEDIDELIEDLQ</sequence>
<evidence type="ECO:0000313" key="4">
    <source>
        <dbReference type="Proteomes" id="UP000824159"/>
    </source>
</evidence>
<comment type="caution">
    <text evidence="3">The sequence shown here is derived from an EMBL/GenBank/DDBJ whole genome shotgun (WGS) entry which is preliminary data.</text>
</comment>
<reference evidence="3" key="1">
    <citation type="submission" date="2020-10" db="EMBL/GenBank/DDBJ databases">
        <authorList>
            <person name="Gilroy R."/>
        </authorList>
    </citation>
    <scope>NUCLEOTIDE SEQUENCE</scope>
    <source>
        <strain evidence="3">CHK176-22527</strain>
    </source>
</reference>
<dbReference type="AlphaFoldDB" id="A0A9D1HBZ3"/>
<dbReference type="Proteomes" id="UP000824159">
    <property type="component" value="Unassembled WGS sequence"/>
</dbReference>
<feature type="compositionally biased region" description="Basic and acidic residues" evidence="1">
    <location>
        <begin position="166"/>
        <end position="199"/>
    </location>
</feature>
<proteinExistence type="predicted"/>
<evidence type="ECO:0000313" key="3">
    <source>
        <dbReference type="EMBL" id="HIT99211.1"/>
    </source>
</evidence>
<protein>
    <submittedName>
        <fullName evidence="3">Uncharacterized protein</fullName>
    </submittedName>
</protein>
<evidence type="ECO:0000256" key="1">
    <source>
        <dbReference type="SAM" id="MobiDB-lite"/>
    </source>
</evidence>
<evidence type="ECO:0000256" key="2">
    <source>
        <dbReference type="SAM" id="Phobius"/>
    </source>
</evidence>